<accession>A0A8K0DL27</accession>
<dbReference type="AlphaFoldDB" id="A0A8K0DL27"/>
<evidence type="ECO:0000313" key="3">
    <source>
        <dbReference type="Proteomes" id="UP000796880"/>
    </source>
</evidence>
<dbReference type="Proteomes" id="UP000796880">
    <property type="component" value="Unassembled WGS sequence"/>
</dbReference>
<proteinExistence type="predicted"/>
<keyword evidence="3" id="KW-1185">Reference proteome</keyword>
<gene>
    <name evidence="2" type="ORF">FNV43_RR24082</name>
</gene>
<dbReference type="EMBL" id="VOIH02000011">
    <property type="protein sequence ID" value="KAF3432980.1"/>
    <property type="molecule type" value="Genomic_DNA"/>
</dbReference>
<name>A0A8K0DL27_9ROSA</name>
<evidence type="ECO:0000313" key="2">
    <source>
        <dbReference type="EMBL" id="KAF3432980.1"/>
    </source>
</evidence>
<dbReference type="PANTHER" id="PTHR35459">
    <property type="entry name" value="T1N6.14 PROTEIN"/>
    <property type="match status" value="1"/>
</dbReference>
<organism evidence="2 3">
    <name type="scientific">Rhamnella rubrinervis</name>
    <dbReference type="NCBI Taxonomy" id="2594499"/>
    <lineage>
        <taxon>Eukaryota</taxon>
        <taxon>Viridiplantae</taxon>
        <taxon>Streptophyta</taxon>
        <taxon>Embryophyta</taxon>
        <taxon>Tracheophyta</taxon>
        <taxon>Spermatophyta</taxon>
        <taxon>Magnoliopsida</taxon>
        <taxon>eudicotyledons</taxon>
        <taxon>Gunneridae</taxon>
        <taxon>Pentapetalae</taxon>
        <taxon>rosids</taxon>
        <taxon>fabids</taxon>
        <taxon>Rosales</taxon>
        <taxon>Rhamnaceae</taxon>
        <taxon>rhamnoid group</taxon>
        <taxon>Rhamneae</taxon>
        <taxon>Rhamnella</taxon>
    </lineage>
</organism>
<feature type="region of interest" description="Disordered" evidence="1">
    <location>
        <begin position="54"/>
        <end position="87"/>
    </location>
</feature>
<sequence length="159" mass="18617">MDYQSAFKIRALVQQLRPHVLEVLRAPDFHNCKAADKIRKKIKLMKGLYKKTTTETKKQSKVVSENQHSSHKHRPERKRKQEELTLSSDKKRMCIDAGIQGSYIVGGSVLGLNFITFRGSNPVYYGLTKESYRSSHKNERQYPLPYIDRHKKRVRRRSS</sequence>
<dbReference type="PANTHER" id="PTHR35459:SF2">
    <property type="entry name" value="T1N6.14 PROTEIN"/>
    <property type="match status" value="1"/>
</dbReference>
<protein>
    <submittedName>
        <fullName evidence="2">Uncharacterized protein</fullName>
    </submittedName>
</protein>
<evidence type="ECO:0000256" key="1">
    <source>
        <dbReference type="SAM" id="MobiDB-lite"/>
    </source>
</evidence>
<feature type="compositionally biased region" description="Basic residues" evidence="1">
    <location>
        <begin position="69"/>
        <end position="78"/>
    </location>
</feature>
<reference evidence="2" key="1">
    <citation type="submission" date="2020-03" db="EMBL/GenBank/DDBJ databases">
        <title>A high-quality chromosome-level genome assembly of a woody plant with both climbing and erect habits, Rhamnella rubrinervis.</title>
        <authorList>
            <person name="Lu Z."/>
            <person name="Yang Y."/>
            <person name="Zhu X."/>
            <person name="Sun Y."/>
        </authorList>
    </citation>
    <scope>NUCLEOTIDE SEQUENCE</scope>
    <source>
        <strain evidence="2">BYM</strain>
        <tissue evidence="2">Leaf</tissue>
    </source>
</reference>
<dbReference type="OrthoDB" id="672903at2759"/>
<comment type="caution">
    <text evidence="2">The sequence shown here is derived from an EMBL/GenBank/DDBJ whole genome shotgun (WGS) entry which is preliminary data.</text>
</comment>